<protein>
    <recommendedName>
        <fullName evidence="3">Lipoprotein</fullName>
    </recommendedName>
</protein>
<evidence type="ECO:0000313" key="1">
    <source>
        <dbReference type="EMBL" id="KAB2935182.1"/>
    </source>
</evidence>
<comment type="caution">
    <text evidence="1">The sequence shown here is derived from an EMBL/GenBank/DDBJ whole genome shotgun (WGS) entry which is preliminary data.</text>
</comment>
<dbReference type="PROSITE" id="PS51257">
    <property type="entry name" value="PROKAR_LIPOPROTEIN"/>
    <property type="match status" value="1"/>
</dbReference>
<accession>A0A833M085</accession>
<sequence length="284" mass="31384">MGAGVGRAPYILLLLIVGCAKSTDSTDADLPDWRIPSQVTIDSPRLSEKSAMTALFGTYDESARSSRYKSSDSALLSRIGIIATEENRSMQGEVKGPAVLVSTVYLTDVSQPDAVGFLISTAFEGMEARIDVPLQSYAFFKKKDNGWQLEYLQHIEPIGSYGSPPGAEWIALRKNVQILRLCNGDLHMGYAWAICKFYLVDGKGLMRVFNLQIEDSNEGACDENTACYRYTATYRFLPSAKAMPDIEVTESGTRADEKGRVTPVSRKTIYRFDGIEYKPEPAPD</sequence>
<name>A0A833M085_9LEPT</name>
<evidence type="ECO:0008006" key="3">
    <source>
        <dbReference type="Google" id="ProtNLM"/>
    </source>
</evidence>
<reference evidence="1 2" key="1">
    <citation type="submission" date="2019-10" db="EMBL/GenBank/DDBJ databases">
        <title>Extracellular Electron Transfer in a Candidatus Methanoperedens spp. Enrichment Culture.</title>
        <authorList>
            <person name="Berger S."/>
            <person name="Rangel Shaw D."/>
            <person name="Berben T."/>
            <person name="In 'T Zandt M."/>
            <person name="Frank J."/>
            <person name="Reimann J."/>
            <person name="Jetten M.S.M."/>
            <person name="Welte C.U."/>
        </authorList>
    </citation>
    <scope>NUCLEOTIDE SEQUENCE [LARGE SCALE GENOMIC DNA]</scope>
    <source>
        <strain evidence="1">SB12</strain>
    </source>
</reference>
<gene>
    <name evidence="1" type="ORF">F9K24_00205</name>
</gene>
<dbReference type="AlphaFoldDB" id="A0A833M085"/>
<dbReference type="Proteomes" id="UP000460298">
    <property type="component" value="Unassembled WGS sequence"/>
</dbReference>
<evidence type="ECO:0000313" key="2">
    <source>
        <dbReference type="Proteomes" id="UP000460298"/>
    </source>
</evidence>
<organism evidence="1 2">
    <name type="scientific">Leptonema illini</name>
    <dbReference type="NCBI Taxonomy" id="183"/>
    <lineage>
        <taxon>Bacteria</taxon>
        <taxon>Pseudomonadati</taxon>
        <taxon>Spirochaetota</taxon>
        <taxon>Spirochaetia</taxon>
        <taxon>Leptospirales</taxon>
        <taxon>Leptospiraceae</taxon>
        <taxon>Leptonema</taxon>
    </lineage>
</organism>
<proteinExistence type="predicted"/>
<dbReference type="EMBL" id="WBUI01000001">
    <property type="protein sequence ID" value="KAB2935182.1"/>
    <property type="molecule type" value="Genomic_DNA"/>
</dbReference>